<dbReference type="CDD" id="cd00553">
    <property type="entry name" value="NAD_synthase"/>
    <property type="match status" value="1"/>
</dbReference>
<dbReference type="NCBIfam" id="TIGR00552">
    <property type="entry name" value="nadE"/>
    <property type="match status" value="1"/>
</dbReference>
<keyword evidence="5 8" id="KW-0067">ATP-binding</keyword>
<keyword evidence="3 8" id="KW-0436">Ligase</keyword>
<keyword evidence="6 8" id="KW-0520">NAD</keyword>
<dbReference type="InterPro" id="IPR014445">
    <property type="entry name" value="Gln-dep_NAD_synthase"/>
</dbReference>
<evidence type="ECO:0000313" key="10">
    <source>
        <dbReference type="EMBL" id="CEP03688.1"/>
    </source>
</evidence>
<dbReference type="Proteomes" id="UP000290189">
    <property type="component" value="Unassembled WGS sequence"/>
</dbReference>
<gene>
    <name evidence="10" type="ORF">PBRA_003295</name>
    <name evidence="11" type="ORF">PLBR_LOCUS6867</name>
</gene>
<dbReference type="PROSITE" id="PS50263">
    <property type="entry name" value="CN_HYDROLASE"/>
    <property type="match status" value="1"/>
</dbReference>
<dbReference type="OMA" id="TSQEVCN"/>
<dbReference type="GO" id="GO:0004359">
    <property type="term" value="F:glutaminase activity"/>
    <property type="evidence" value="ECO:0007669"/>
    <property type="project" value="InterPro"/>
</dbReference>
<dbReference type="HAMAP" id="MF_02090">
    <property type="entry name" value="NadE_glutamine_dep"/>
    <property type="match status" value="1"/>
</dbReference>
<dbReference type="EC" id="6.3.5.1" evidence="8"/>
<reference evidence="10 12" key="1">
    <citation type="submission" date="2015-02" db="EMBL/GenBank/DDBJ databases">
        <authorList>
            <person name="Chooi Y.-H."/>
        </authorList>
    </citation>
    <scope>NUCLEOTIDE SEQUENCE [LARGE SCALE GENOMIC DNA]</scope>
    <source>
        <strain evidence="10">E3</strain>
    </source>
</reference>
<dbReference type="InterPro" id="IPR022310">
    <property type="entry name" value="NAD/GMP_synthase"/>
</dbReference>
<dbReference type="GO" id="GO:0009435">
    <property type="term" value="P:NAD+ biosynthetic process"/>
    <property type="evidence" value="ECO:0007669"/>
    <property type="project" value="UniProtKB-UniRule"/>
</dbReference>
<dbReference type="AlphaFoldDB" id="A0A0G4J7W2"/>
<keyword evidence="4 8" id="KW-0547">Nucleotide-binding</keyword>
<protein>
    <recommendedName>
        <fullName evidence="8">Glutamine-dependent NAD(+) synthetase</fullName>
        <ecNumber evidence="8">6.3.5.1</ecNumber>
    </recommendedName>
    <alternativeName>
        <fullName evidence="8">NAD(+) synthase [glutamine-hydrolyzing]</fullName>
    </alternativeName>
</protein>
<evidence type="ECO:0000256" key="5">
    <source>
        <dbReference type="ARBA" id="ARBA00022840"/>
    </source>
</evidence>
<sequence length="697" mass="78239">MATCLVKVATCNLDQWAMDFDLNLTNVRASIIEAKRQGARLRVGPELEICGYGCEDHFFEQDTFYHSWCSLRDILSSDLTDGILCDIGMPVIHVGTRYNCRVLVVNRQIVLIRPKLFLANEGNYRERRWFNAWTRVDEIDEFAVPDFIAEITGKRTVPFGAAVLRLHDTSVGIELCEELFTPESPHIAQSLNGVEIICNGSGSHQNLKKLHVRTSLIQSAMSKCGGVYLYANQQGCDGGRLYYDGCALICANGEILSQGSQFSILDVEVVTAVIDLEDIRSYRGGISSRSQQSASSKRLPWIDVNFSMRMAPPAAEFPTTPRPLSFHTVEEEIALGCSCWLWDYLRRSNASGLFLPLSGGADSASVATIVGVMCNTVMDAVHAGNYVAESDVRRLLDPSEAMPKTGHDLASRIFYTSYMGSKNSSNATRERAKAIAGEVGSYHIDLDIDSVVDSFLNVFAMATSKMPRFRSSGGTPGENLAMQNIQARVRMVFAYLMASLLPWVRNRSGFLLVLGSANVDEALRGYLTKYDCSSADINPIGGIAKRDLRRFLTWAIDHMHYDSLRKILDAPPTAELEPITNDYTQSDEQDMGMTYEELGIFGRLRNIYRCGPLSMYHKLRHLWQHLQPEMVAERVKSFFYYYSVNRHKMTTLTPSLHAEKYSPDDNRYDHRQFLYNAKWTAQFRAVDAAASQDARRS</sequence>
<organism evidence="10 12">
    <name type="scientific">Plasmodiophora brassicae</name>
    <name type="common">Clubroot disease agent</name>
    <dbReference type="NCBI Taxonomy" id="37360"/>
    <lineage>
        <taxon>Eukaryota</taxon>
        <taxon>Sar</taxon>
        <taxon>Rhizaria</taxon>
        <taxon>Endomyxa</taxon>
        <taxon>Phytomyxea</taxon>
        <taxon>Plasmodiophorida</taxon>
        <taxon>Plasmodiophoridae</taxon>
        <taxon>Plasmodiophora</taxon>
    </lineage>
</organism>
<dbReference type="InterPro" id="IPR003694">
    <property type="entry name" value="NAD_synthase"/>
</dbReference>
<evidence type="ECO:0000313" key="13">
    <source>
        <dbReference type="Proteomes" id="UP000290189"/>
    </source>
</evidence>
<evidence type="ECO:0000256" key="8">
    <source>
        <dbReference type="PIRNR" id="PIRNR006630"/>
    </source>
</evidence>
<dbReference type="FunFam" id="3.60.110.10:FF:000003">
    <property type="entry name" value="Glutamine-dependent NAD(+) synthetase"/>
    <property type="match status" value="1"/>
</dbReference>
<comment type="pathway">
    <text evidence="1 8">Cofactor biosynthesis; NAD(+) biosynthesis; NAD(+) from deamido-NAD(+) (L-Gln route): step 1/1.</text>
</comment>
<dbReference type="EMBL" id="OVEO01000012">
    <property type="protein sequence ID" value="SPQ99652.1"/>
    <property type="molecule type" value="Genomic_DNA"/>
</dbReference>
<comment type="similarity">
    <text evidence="2 8">In the C-terminal section; belongs to the NAD synthetase family.</text>
</comment>
<keyword evidence="11" id="KW-0496">Mitochondrion</keyword>
<reference evidence="11 13" key="2">
    <citation type="submission" date="2018-03" db="EMBL/GenBank/DDBJ databases">
        <authorList>
            <person name="Fogelqvist J."/>
        </authorList>
    </citation>
    <scope>NUCLEOTIDE SEQUENCE [LARGE SCALE GENOMIC DNA]</scope>
</reference>
<dbReference type="PANTHER" id="PTHR23090">
    <property type="entry name" value="NH 3 /GLUTAMINE-DEPENDENT NAD + SYNTHETASE"/>
    <property type="match status" value="1"/>
</dbReference>
<dbReference type="PANTHER" id="PTHR23090:SF9">
    <property type="entry name" value="GLUTAMINE-DEPENDENT NAD(+) SYNTHETASE"/>
    <property type="match status" value="1"/>
</dbReference>
<dbReference type="PIRSF" id="PIRSF006630">
    <property type="entry name" value="NADS_GAT"/>
    <property type="match status" value="1"/>
</dbReference>
<dbReference type="GO" id="GO:0005524">
    <property type="term" value="F:ATP binding"/>
    <property type="evidence" value="ECO:0007669"/>
    <property type="project" value="UniProtKB-UniRule"/>
</dbReference>
<dbReference type="UniPathway" id="UPA00253">
    <property type="reaction ID" value="UER00334"/>
</dbReference>
<geneLocation type="mitochondrion" evidence="11"/>
<dbReference type="Gene3D" id="3.40.50.620">
    <property type="entry name" value="HUPs"/>
    <property type="match status" value="1"/>
</dbReference>
<keyword evidence="12" id="KW-1185">Reference proteome</keyword>
<dbReference type="FunFam" id="3.40.50.620:FF:000036">
    <property type="entry name" value="Glutamine-dependent NAD(+) synthetase"/>
    <property type="match status" value="1"/>
</dbReference>
<evidence type="ECO:0000256" key="2">
    <source>
        <dbReference type="ARBA" id="ARBA00007145"/>
    </source>
</evidence>
<evidence type="ECO:0000256" key="1">
    <source>
        <dbReference type="ARBA" id="ARBA00005188"/>
    </source>
</evidence>
<evidence type="ECO:0000313" key="12">
    <source>
        <dbReference type="Proteomes" id="UP000039324"/>
    </source>
</evidence>
<dbReference type="SUPFAM" id="SSF52402">
    <property type="entry name" value="Adenine nucleotide alpha hydrolases-like"/>
    <property type="match status" value="1"/>
</dbReference>
<evidence type="ECO:0000259" key="9">
    <source>
        <dbReference type="PROSITE" id="PS50263"/>
    </source>
</evidence>
<feature type="domain" description="CN hydrolase" evidence="9">
    <location>
        <begin position="6"/>
        <end position="276"/>
    </location>
</feature>
<dbReference type="CDD" id="cd07570">
    <property type="entry name" value="GAT_Gln-NAD-synth"/>
    <property type="match status" value="1"/>
</dbReference>
<dbReference type="STRING" id="37360.A0A0G4J7W2"/>
<proteinExistence type="inferred from homology"/>
<dbReference type="GO" id="GO:0005737">
    <property type="term" value="C:cytoplasm"/>
    <property type="evidence" value="ECO:0007669"/>
    <property type="project" value="InterPro"/>
</dbReference>
<evidence type="ECO:0000256" key="7">
    <source>
        <dbReference type="ARBA" id="ARBA00052340"/>
    </source>
</evidence>
<dbReference type="SUPFAM" id="SSF56317">
    <property type="entry name" value="Carbon-nitrogen hydrolase"/>
    <property type="match status" value="1"/>
</dbReference>
<evidence type="ECO:0000313" key="11">
    <source>
        <dbReference type="EMBL" id="SPQ99652.1"/>
    </source>
</evidence>
<evidence type="ECO:0000256" key="4">
    <source>
        <dbReference type="ARBA" id="ARBA00022741"/>
    </source>
</evidence>
<evidence type="ECO:0000256" key="3">
    <source>
        <dbReference type="ARBA" id="ARBA00022598"/>
    </source>
</evidence>
<evidence type="ECO:0000256" key="6">
    <source>
        <dbReference type="ARBA" id="ARBA00023027"/>
    </source>
</evidence>
<dbReference type="InterPro" id="IPR014729">
    <property type="entry name" value="Rossmann-like_a/b/a_fold"/>
</dbReference>
<dbReference type="Pfam" id="PF02540">
    <property type="entry name" value="NAD_synthase"/>
    <property type="match status" value="1"/>
</dbReference>
<name>A0A0G4J7W2_PLABS</name>
<dbReference type="InterPro" id="IPR036526">
    <property type="entry name" value="C-N_Hydrolase_sf"/>
</dbReference>
<dbReference type="Pfam" id="PF00795">
    <property type="entry name" value="CN_hydrolase"/>
    <property type="match status" value="1"/>
</dbReference>
<dbReference type="EMBL" id="CDSF01000155">
    <property type="protein sequence ID" value="CEP03688.1"/>
    <property type="molecule type" value="Genomic_DNA"/>
</dbReference>
<dbReference type="Proteomes" id="UP000039324">
    <property type="component" value="Unassembled WGS sequence"/>
</dbReference>
<dbReference type="Gene3D" id="3.60.110.10">
    <property type="entry name" value="Carbon-nitrogen hydrolase"/>
    <property type="match status" value="1"/>
</dbReference>
<accession>A0A0G4J7W2</accession>
<dbReference type="GO" id="GO:0003952">
    <property type="term" value="F:NAD+ synthase (glutamine-hydrolyzing) activity"/>
    <property type="evidence" value="ECO:0007669"/>
    <property type="project" value="UniProtKB-UniRule"/>
</dbReference>
<dbReference type="OrthoDB" id="2020662at2759"/>
<dbReference type="InterPro" id="IPR003010">
    <property type="entry name" value="C-N_Hydrolase"/>
</dbReference>
<comment type="catalytic activity">
    <reaction evidence="7 8">
        <text>deamido-NAD(+) + L-glutamine + ATP + H2O = L-glutamate + AMP + diphosphate + NAD(+) + H(+)</text>
        <dbReference type="Rhea" id="RHEA:24384"/>
        <dbReference type="ChEBI" id="CHEBI:15377"/>
        <dbReference type="ChEBI" id="CHEBI:15378"/>
        <dbReference type="ChEBI" id="CHEBI:29985"/>
        <dbReference type="ChEBI" id="CHEBI:30616"/>
        <dbReference type="ChEBI" id="CHEBI:33019"/>
        <dbReference type="ChEBI" id="CHEBI:57540"/>
        <dbReference type="ChEBI" id="CHEBI:58359"/>
        <dbReference type="ChEBI" id="CHEBI:58437"/>
        <dbReference type="ChEBI" id="CHEBI:456215"/>
        <dbReference type="EC" id="6.3.5.1"/>
    </reaction>
</comment>